<accession>A0A7U2EYX8</accession>
<dbReference type="VEuPathDB" id="FungiDB:JI435_033220"/>
<dbReference type="AlphaFoldDB" id="A0A7U2EYX8"/>
<dbReference type="InterPro" id="IPR051540">
    <property type="entry name" value="S-2-haloacid_dehalogenase"/>
</dbReference>
<name>A0A7U2EYX8_PHANO</name>
<evidence type="ECO:0000256" key="2">
    <source>
        <dbReference type="ARBA" id="ARBA00022801"/>
    </source>
</evidence>
<evidence type="ECO:0000256" key="1">
    <source>
        <dbReference type="ARBA" id="ARBA00008106"/>
    </source>
</evidence>
<dbReference type="InterPro" id="IPR006328">
    <property type="entry name" value="2-HAD"/>
</dbReference>
<dbReference type="GO" id="GO:0019120">
    <property type="term" value="F:hydrolase activity, acting on acid halide bonds, in C-halide compounds"/>
    <property type="evidence" value="ECO:0007669"/>
    <property type="project" value="InterPro"/>
</dbReference>
<dbReference type="InterPro" id="IPR006439">
    <property type="entry name" value="HAD-SF_hydro_IA"/>
</dbReference>
<dbReference type="SUPFAM" id="SSF56784">
    <property type="entry name" value="HAD-like"/>
    <property type="match status" value="1"/>
</dbReference>
<organism evidence="4 5">
    <name type="scientific">Phaeosphaeria nodorum (strain SN15 / ATCC MYA-4574 / FGSC 10173)</name>
    <name type="common">Glume blotch fungus</name>
    <name type="synonym">Parastagonospora nodorum</name>
    <dbReference type="NCBI Taxonomy" id="321614"/>
    <lineage>
        <taxon>Eukaryota</taxon>
        <taxon>Fungi</taxon>
        <taxon>Dikarya</taxon>
        <taxon>Ascomycota</taxon>
        <taxon>Pezizomycotina</taxon>
        <taxon>Dothideomycetes</taxon>
        <taxon>Pleosporomycetidae</taxon>
        <taxon>Pleosporales</taxon>
        <taxon>Pleosporineae</taxon>
        <taxon>Phaeosphaeriaceae</taxon>
        <taxon>Parastagonospora</taxon>
    </lineage>
</organism>
<dbReference type="PRINTS" id="PR00413">
    <property type="entry name" value="HADHALOGNASE"/>
</dbReference>
<proteinExistence type="inferred from homology"/>
<keyword evidence="5" id="KW-1185">Reference proteome</keyword>
<reference evidence="5" key="1">
    <citation type="journal article" date="2021" name="BMC Genomics">
        <title>Chromosome-level genome assembly and manually-curated proteome of model necrotroph Parastagonospora nodorum Sn15 reveals a genome-wide trove of candidate effector homologs, and redundancy of virulence-related functions within an accessory chromosome.</title>
        <authorList>
            <person name="Bertazzoni S."/>
            <person name="Jones D.A.B."/>
            <person name="Phan H.T."/>
            <person name="Tan K.-C."/>
            <person name="Hane J.K."/>
        </authorList>
    </citation>
    <scope>NUCLEOTIDE SEQUENCE [LARGE SCALE GENOMIC DNA]</scope>
    <source>
        <strain evidence="5">SN15 / ATCC MYA-4574 / FGSC 10173)</strain>
    </source>
</reference>
<dbReference type="PANTHER" id="PTHR43316">
    <property type="entry name" value="HYDROLASE, HALOACID DELAHOGENASE-RELATED"/>
    <property type="match status" value="1"/>
</dbReference>
<dbReference type="NCBIfam" id="TIGR01428">
    <property type="entry name" value="HAD_type_II"/>
    <property type="match status" value="1"/>
</dbReference>
<gene>
    <name evidence="4" type="ORF">JI435_033220</name>
</gene>
<dbReference type="EMBL" id="CP069027">
    <property type="protein sequence ID" value="QRC95666.1"/>
    <property type="molecule type" value="Genomic_DNA"/>
</dbReference>
<dbReference type="InterPro" id="IPR023198">
    <property type="entry name" value="PGP-like_dom2"/>
</dbReference>
<evidence type="ECO:0000256" key="3">
    <source>
        <dbReference type="SAM" id="MobiDB-lite"/>
    </source>
</evidence>
<dbReference type="Gene3D" id="1.10.150.240">
    <property type="entry name" value="Putative phosphatase, domain 2"/>
    <property type="match status" value="1"/>
</dbReference>
<keyword evidence="2" id="KW-0378">Hydrolase</keyword>
<dbReference type="NCBIfam" id="TIGR01493">
    <property type="entry name" value="HAD-SF-IA-v2"/>
    <property type="match status" value="1"/>
</dbReference>
<dbReference type="Pfam" id="PF00702">
    <property type="entry name" value="Hydrolase"/>
    <property type="match status" value="1"/>
</dbReference>
<sequence>MAGLPLRPIQNDLSSPTPVPVPRTPPKLISGITMALKPTPRALFFDVFGTCVDWRTTVVSELHAQSHAVLNSATASLASRVRLMASDMTMDHWRLFAQQWRDSYKQFTRQSAADPASSWVSIDEHHLRSLRHLIAEWRLEGLWDDQQLRQLSLVWHRLEPWADSAMGVALLNRLFYTCTLSNGNMSLLGDLRMSSGIPFTHIFSAELFGTYKPSPKVYLGAVEKLDLPPVECVMVAAHLNDLKAAKGNGLQTVYVERPGEEDWSDDEVEKARSEGWVDLWVSIKDGSKGFITVAEKLGIDVSDACETKRLSSSAPTGIS</sequence>
<protein>
    <recommendedName>
        <fullName evidence="6">Haloacid dehalogenase</fullName>
    </recommendedName>
</protein>
<dbReference type="PANTHER" id="PTHR43316:SF3">
    <property type="entry name" value="HALOACID DEHALOGENASE, TYPE II (AFU_ORTHOLOGUE AFUA_2G07750)-RELATED"/>
    <property type="match status" value="1"/>
</dbReference>
<dbReference type="InterPro" id="IPR023214">
    <property type="entry name" value="HAD_sf"/>
</dbReference>
<dbReference type="OrthoDB" id="40579at2759"/>
<evidence type="ECO:0008006" key="6">
    <source>
        <dbReference type="Google" id="ProtNLM"/>
    </source>
</evidence>
<dbReference type="Proteomes" id="UP000663193">
    <property type="component" value="Chromosome 5"/>
</dbReference>
<comment type="similarity">
    <text evidence="1">Belongs to the HAD-like hydrolase superfamily. S-2-haloalkanoic acid dehalogenase family.</text>
</comment>
<evidence type="ECO:0000313" key="5">
    <source>
        <dbReference type="Proteomes" id="UP000663193"/>
    </source>
</evidence>
<feature type="region of interest" description="Disordered" evidence="3">
    <location>
        <begin position="1"/>
        <end position="24"/>
    </location>
</feature>
<dbReference type="Gene3D" id="3.40.50.1000">
    <property type="entry name" value="HAD superfamily/HAD-like"/>
    <property type="match status" value="1"/>
</dbReference>
<dbReference type="GO" id="GO:0016791">
    <property type="term" value="F:phosphatase activity"/>
    <property type="evidence" value="ECO:0007669"/>
    <property type="project" value="UniProtKB-ARBA"/>
</dbReference>
<evidence type="ECO:0000313" key="4">
    <source>
        <dbReference type="EMBL" id="QRC95666.1"/>
    </source>
</evidence>
<dbReference type="InterPro" id="IPR036412">
    <property type="entry name" value="HAD-like_sf"/>
</dbReference>